<evidence type="ECO:0000313" key="3">
    <source>
        <dbReference type="EMBL" id="PYI37594.1"/>
    </source>
</evidence>
<sequence length="266" mass="29203">MTQGATLSVREGMSFLLNSPVHQGDMDAALITIAELARDSEAHLVVTANIDHIVDLDLGNPLTSAYERASLRVIDGMPVVWALRALGAKNIHRVTGADLIESVSAASARNNWRVAITGGNDEILAKAADNLQRKYPNASIKAVPMPMLSSAEDPRGREAILLLEDFDPDVVFLCLGAPKQESWFLHWKDVLPAAVYIGAGAAVDFAAEAKKRAPIAAQRAGLEWVWRLSQEFRRLAPRYLFKGPRFLSIVATSMTNHRRRTVTLER</sequence>
<dbReference type="EMBL" id="QJVC01000019">
    <property type="protein sequence ID" value="PYI37594.1"/>
    <property type="molecule type" value="Genomic_DNA"/>
</dbReference>
<evidence type="ECO:0000256" key="2">
    <source>
        <dbReference type="ARBA" id="ARBA00022679"/>
    </source>
</evidence>
<organism evidence="3 4">
    <name type="scientific">Arthrobacter psychrolactophilus</name>
    <dbReference type="NCBI Taxonomy" id="92442"/>
    <lineage>
        <taxon>Bacteria</taxon>
        <taxon>Bacillati</taxon>
        <taxon>Actinomycetota</taxon>
        <taxon>Actinomycetes</taxon>
        <taxon>Micrococcales</taxon>
        <taxon>Micrococcaceae</taxon>
        <taxon>Arthrobacter</taxon>
    </lineage>
</organism>
<dbReference type="Proteomes" id="UP000247980">
    <property type="component" value="Unassembled WGS sequence"/>
</dbReference>
<dbReference type="InterPro" id="IPR004629">
    <property type="entry name" value="WecG_TagA_CpsF"/>
</dbReference>
<gene>
    <name evidence="3" type="ORF">CVS30_14430</name>
</gene>
<name>A0A2V5ITR0_9MICC</name>
<keyword evidence="2" id="KW-0808">Transferase</keyword>
<dbReference type="RefSeq" id="WP_110486143.1">
    <property type="nucleotide sequence ID" value="NZ_QJVC01000019.1"/>
</dbReference>
<protein>
    <submittedName>
        <fullName evidence="3">Capsular biosynthesis protein</fullName>
    </submittedName>
</protein>
<keyword evidence="4" id="KW-1185">Reference proteome</keyword>
<accession>A0A2V5ITR0</accession>
<keyword evidence="1" id="KW-0328">Glycosyltransferase</keyword>
<dbReference type="PANTHER" id="PTHR34136">
    <property type="match status" value="1"/>
</dbReference>
<evidence type="ECO:0000313" key="4">
    <source>
        <dbReference type="Proteomes" id="UP000247980"/>
    </source>
</evidence>
<dbReference type="PANTHER" id="PTHR34136:SF1">
    <property type="entry name" value="UDP-N-ACETYL-D-MANNOSAMINURONIC ACID TRANSFERASE"/>
    <property type="match status" value="1"/>
</dbReference>
<dbReference type="AlphaFoldDB" id="A0A2V5ITR0"/>
<dbReference type="NCBIfam" id="TIGR00696">
    <property type="entry name" value="wecG_tagA_cpsF"/>
    <property type="match status" value="1"/>
</dbReference>
<dbReference type="Pfam" id="PF03808">
    <property type="entry name" value="Glyco_tran_WecG"/>
    <property type="match status" value="1"/>
</dbReference>
<comment type="caution">
    <text evidence="3">The sequence shown here is derived from an EMBL/GenBank/DDBJ whole genome shotgun (WGS) entry which is preliminary data.</text>
</comment>
<dbReference type="GO" id="GO:0016758">
    <property type="term" value="F:hexosyltransferase activity"/>
    <property type="evidence" value="ECO:0007669"/>
    <property type="project" value="TreeGrafter"/>
</dbReference>
<evidence type="ECO:0000256" key="1">
    <source>
        <dbReference type="ARBA" id="ARBA00022676"/>
    </source>
</evidence>
<dbReference type="OrthoDB" id="9771846at2"/>
<reference evidence="3 4" key="1">
    <citation type="submission" date="2018-05" db="EMBL/GenBank/DDBJ databases">
        <title>Genetic diversity of glacier-inhabiting Cryobacterium bacteria in China and description of Cryobacterium mengkeensis sp. nov. and Arthrobacter glacialis sp. nov.</title>
        <authorList>
            <person name="Liu Q."/>
            <person name="Xin Y.-H."/>
        </authorList>
    </citation>
    <scope>NUCLEOTIDE SEQUENCE [LARGE SCALE GENOMIC DNA]</scope>
    <source>
        <strain evidence="3 4">B7</strain>
    </source>
</reference>
<proteinExistence type="predicted"/>
<dbReference type="CDD" id="cd06533">
    <property type="entry name" value="Glyco_transf_WecG_TagA"/>
    <property type="match status" value="1"/>
</dbReference>